<dbReference type="InterPro" id="IPR006953">
    <property type="entry name" value="Vesicle_Uso1_P115_head"/>
</dbReference>
<comment type="subcellular location">
    <subcellularLocation>
        <location evidence="1">Golgi apparatus</location>
    </subcellularLocation>
</comment>
<sequence length="848" mass="95257">MEYFRSGLKSVLGTSQPGEQKRFPVSFSTIEKLVDRVQTSTLLEDRRDACRALKSLSKKYRIEVGAQGMNAFVHALQTDSIDCELIGYVLDTLCNVTSPEPLDEEEQPDVDCDLSKIGGQFTEIFIKQPENVGLILAFLDEFDFRVRWPAVKLLTSLLNNKTREVQDIVLVSPMAVSKLMDLLGDSREIIRNDVLLLLTQLTKGNANLQKIVAFENAFDRIFEVIKDEGFADGGIIVQDSFLLMLNLLKNNSSNINFFKEGSYIQKLAPVFALPPDGSDYDNWTTQRVANVHCMLKVLRALVSPSNPTQITNSCQVIMKSSGLLEALCSVLMASGVPADILTETINTVAEVIRGNFSNQEYFSGVMAPSTPPRPVIVVLLMSMVNEKQPFLLRCSVLYCFQCFLFKNEFGQAQLVQTLLPSTSEVNTLTCGQLLCGGLFSTDPLSNWFSAVALSHGIIENPAEKEQLLKVMLATSPGASPVSLLHQCSLLLQQSNQVQSKFGLLILLSTWLSHCPQAVSQFLSIPSNIPFLTAQTASTEHDETEELLQGLCSFLMGLCVHFNDNSVPSFSKENLCQIISKRIGVEMFLDKLSGVSKHEQYNKASKHPNIRPGSQSELFLDHEFCRLFKVLEGMVGKAVSPRVDFMNGSDDVSDSVLVQQYKELIREQDLKLKEYGTELERLRNQEGILTKMLNELKISEGQLKDENVLLRAHASSSGSDFNYSQELLRQIEYYKKEAEHWKEHVWKMFENYGIANGGLETETAAEMDKLKEELAAEKLKLSQVEEKMAKYEKTESELEALRKDQESLLELLAEQEGKLQEFKNKLRKLGEKVYEKFSHFSVSFFNGFL</sequence>
<dbReference type="Gene3D" id="1.25.10.10">
    <property type="entry name" value="Leucine-rich Repeat Variant"/>
    <property type="match status" value="1"/>
</dbReference>
<dbReference type="OrthoDB" id="198977at2759"/>
<keyword evidence="3 4" id="KW-0175">Coiled coil</keyword>
<evidence type="ECO:0000256" key="3">
    <source>
        <dbReference type="ARBA" id="ARBA00023054"/>
    </source>
</evidence>
<dbReference type="SUPFAM" id="SSF48371">
    <property type="entry name" value="ARM repeat"/>
    <property type="match status" value="1"/>
</dbReference>
<evidence type="ECO:0000256" key="4">
    <source>
        <dbReference type="SAM" id="Coils"/>
    </source>
</evidence>
<dbReference type="GeneID" id="8231181"/>
<dbReference type="FunCoup" id="E0VU48">
    <property type="interactions" value="1895"/>
</dbReference>
<dbReference type="OMA" id="WLWEDPK"/>
<evidence type="ECO:0000256" key="1">
    <source>
        <dbReference type="ARBA" id="ARBA00004555"/>
    </source>
</evidence>
<proteinExistence type="predicted"/>
<dbReference type="GO" id="GO:0048211">
    <property type="term" value="P:Golgi vesicle docking"/>
    <property type="evidence" value="ECO:0007669"/>
    <property type="project" value="TreeGrafter"/>
</dbReference>
<dbReference type="GO" id="GO:0000139">
    <property type="term" value="C:Golgi membrane"/>
    <property type="evidence" value="ECO:0007669"/>
    <property type="project" value="InterPro"/>
</dbReference>
<dbReference type="EnsemblMetazoa" id="PHUM445560-RA">
    <property type="protein sequence ID" value="PHUM445560-PA"/>
    <property type="gene ID" value="PHUM445560"/>
</dbReference>
<reference evidence="6" key="1">
    <citation type="submission" date="2007-04" db="EMBL/GenBank/DDBJ databases">
        <title>Annotation of Pediculus humanus corporis strain USDA.</title>
        <authorList>
            <person name="Kirkness E."/>
            <person name="Hannick L."/>
            <person name="Hass B."/>
            <person name="Bruggner R."/>
            <person name="Lawson D."/>
            <person name="Bidwell S."/>
            <person name="Joardar V."/>
            <person name="Caler E."/>
            <person name="Walenz B."/>
            <person name="Inman J."/>
            <person name="Schobel S."/>
            <person name="Galinsky K."/>
            <person name="Amedeo P."/>
            <person name="Strausberg R."/>
        </authorList>
    </citation>
    <scope>NUCLEOTIDE SEQUENCE</scope>
    <source>
        <strain evidence="6">USDA</strain>
    </source>
</reference>
<dbReference type="InterPro" id="IPR016024">
    <property type="entry name" value="ARM-type_fold"/>
</dbReference>
<dbReference type="Pfam" id="PF04869">
    <property type="entry name" value="Uso1_p115_head"/>
    <property type="match status" value="1"/>
</dbReference>
<dbReference type="CTD" id="8231181"/>
<evidence type="ECO:0000256" key="2">
    <source>
        <dbReference type="ARBA" id="ARBA00023034"/>
    </source>
</evidence>
<dbReference type="FunFam" id="1.25.10.10:FF:000394">
    <property type="entry name" value="general vesicular transport factor p115"/>
    <property type="match status" value="1"/>
</dbReference>
<feature type="domain" description="Vesicle tethering protein Uso1/P115-like head" evidence="5">
    <location>
        <begin position="355"/>
        <end position="637"/>
    </location>
</feature>
<dbReference type="GO" id="GO:0012507">
    <property type="term" value="C:ER to Golgi transport vesicle membrane"/>
    <property type="evidence" value="ECO:0007669"/>
    <property type="project" value="TreeGrafter"/>
</dbReference>
<evidence type="ECO:0000313" key="8">
    <source>
        <dbReference type="Proteomes" id="UP000009046"/>
    </source>
</evidence>
<evidence type="ECO:0000313" key="7">
    <source>
        <dbReference type="EnsemblMetazoa" id="PHUM445560-PA"/>
    </source>
</evidence>
<organism>
    <name type="scientific">Pediculus humanus subsp. corporis</name>
    <name type="common">Body louse</name>
    <dbReference type="NCBI Taxonomy" id="121224"/>
    <lineage>
        <taxon>Eukaryota</taxon>
        <taxon>Metazoa</taxon>
        <taxon>Ecdysozoa</taxon>
        <taxon>Arthropoda</taxon>
        <taxon>Hexapoda</taxon>
        <taxon>Insecta</taxon>
        <taxon>Pterygota</taxon>
        <taxon>Neoptera</taxon>
        <taxon>Paraneoptera</taxon>
        <taxon>Psocodea</taxon>
        <taxon>Troctomorpha</taxon>
        <taxon>Phthiraptera</taxon>
        <taxon>Anoplura</taxon>
        <taxon>Pediculidae</taxon>
        <taxon>Pediculus</taxon>
    </lineage>
</organism>
<dbReference type="EMBL" id="DS235780">
    <property type="protein sequence ID" value="EEB16904.1"/>
    <property type="molecule type" value="Genomic_DNA"/>
</dbReference>
<reference evidence="6" key="2">
    <citation type="submission" date="2007-04" db="EMBL/GenBank/DDBJ databases">
        <title>The genome of the human body louse.</title>
        <authorList>
            <consortium name="The Human Body Louse Genome Consortium"/>
            <person name="Kirkness E."/>
            <person name="Walenz B."/>
            <person name="Hass B."/>
            <person name="Bruggner R."/>
            <person name="Strausberg R."/>
        </authorList>
    </citation>
    <scope>NUCLEOTIDE SEQUENCE</scope>
    <source>
        <strain evidence="6">USDA</strain>
    </source>
</reference>
<keyword evidence="2" id="KW-0333">Golgi apparatus</keyword>
<dbReference type="STRING" id="121224.E0VU48"/>
<dbReference type="InterPro" id="IPR024095">
    <property type="entry name" value="Vesicle_P115"/>
</dbReference>
<feature type="coiled-coil region" evidence="4">
    <location>
        <begin position="759"/>
        <end position="831"/>
    </location>
</feature>
<evidence type="ECO:0000259" key="5">
    <source>
        <dbReference type="Pfam" id="PF04869"/>
    </source>
</evidence>
<dbReference type="AlphaFoldDB" id="E0VU48"/>
<dbReference type="GO" id="GO:0005783">
    <property type="term" value="C:endoplasmic reticulum"/>
    <property type="evidence" value="ECO:0007669"/>
    <property type="project" value="TreeGrafter"/>
</dbReference>
<dbReference type="InterPro" id="IPR011989">
    <property type="entry name" value="ARM-like"/>
</dbReference>
<keyword evidence="8" id="KW-1185">Reference proteome</keyword>
<name>E0VU48_PEDHC</name>
<dbReference type="VEuPathDB" id="VectorBase:PHUM445560"/>
<dbReference type="GO" id="GO:0005795">
    <property type="term" value="C:Golgi stack"/>
    <property type="evidence" value="ECO:0007669"/>
    <property type="project" value="TreeGrafter"/>
</dbReference>
<dbReference type="InterPro" id="IPR041209">
    <property type="entry name" value="P115_Arm_rpt"/>
</dbReference>
<protein>
    <submittedName>
        <fullName evidence="6 7">Dp115 protein, putative</fullName>
    </submittedName>
</protein>
<dbReference type="Proteomes" id="UP000009046">
    <property type="component" value="Unassembled WGS sequence"/>
</dbReference>
<dbReference type="GO" id="GO:0006886">
    <property type="term" value="P:intracellular protein transport"/>
    <property type="evidence" value="ECO:0007669"/>
    <property type="project" value="InterPro"/>
</dbReference>
<dbReference type="eggNOG" id="KOG0946">
    <property type="taxonomic scope" value="Eukaryota"/>
</dbReference>
<dbReference type="KEGG" id="phu:Phum_PHUM445560"/>
<dbReference type="InParanoid" id="E0VU48"/>
<evidence type="ECO:0000313" key="6">
    <source>
        <dbReference type="EMBL" id="EEB16904.1"/>
    </source>
</evidence>
<dbReference type="GO" id="GO:0048280">
    <property type="term" value="P:vesicle fusion with Golgi apparatus"/>
    <property type="evidence" value="ECO:0007669"/>
    <property type="project" value="InterPro"/>
</dbReference>
<gene>
    <name evidence="7" type="primary">8231181</name>
    <name evidence="6" type="ORF">Phum_PHUM445560</name>
</gene>
<dbReference type="GO" id="GO:0045056">
    <property type="term" value="P:transcytosis"/>
    <property type="evidence" value="ECO:0007669"/>
    <property type="project" value="TreeGrafter"/>
</dbReference>
<accession>E0VU48</accession>
<reference evidence="7" key="3">
    <citation type="submission" date="2020-05" db="UniProtKB">
        <authorList>
            <consortium name="EnsemblMetazoa"/>
        </authorList>
    </citation>
    <scope>IDENTIFICATION</scope>
    <source>
        <strain evidence="7">USDA</strain>
    </source>
</reference>
<dbReference type="EMBL" id="AAZO01005441">
    <property type="status" value="NOT_ANNOTATED_CDS"/>
    <property type="molecule type" value="Genomic_DNA"/>
</dbReference>
<dbReference type="PANTHER" id="PTHR10013:SF0">
    <property type="entry name" value="GENERAL VESICULAR TRANSPORT FACTOR P115"/>
    <property type="match status" value="1"/>
</dbReference>
<dbReference type="GO" id="GO:0006888">
    <property type="term" value="P:endoplasmic reticulum to Golgi vesicle-mediated transport"/>
    <property type="evidence" value="ECO:0007669"/>
    <property type="project" value="TreeGrafter"/>
</dbReference>
<dbReference type="PANTHER" id="PTHR10013">
    <property type="entry name" value="GENERAL VESICULAR TRANSPORT FACTOR P115"/>
    <property type="match status" value="1"/>
</dbReference>
<dbReference type="HOGENOM" id="CLU_006318_2_0_1"/>
<dbReference type="Pfam" id="PF18770">
    <property type="entry name" value="Arm_vescicular"/>
    <property type="match status" value="1"/>
</dbReference>
<dbReference type="RefSeq" id="XP_002429642.1">
    <property type="nucleotide sequence ID" value="XM_002429597.1"/>
</dbReference>